<evidence type="ECO:0000256" key="1">
    <source>
        <dbReference type="SAM" id="Phobius"/>
    </source>
</evidence>
<keyword evidence="1" id="KW-0472">Membrane</keyword>
<proteinExistence type="predicted"/>
<evidence type="ECO:0000313" key="3">
    <source>
        <dbReference type="Proteomes" id="UP001548992"/>
    </source>
</evidence>
<feature type="transmembrane region" description="Helical" evidence="1">
    <location>
        <begin position="114"/>
        <end position="136"/>
    </location>
</feature>
<dbReference type="RefSeq" id="WP_354465951.1">
    <property type="nucleotide sequence ID" value="NZ_JBEWWF010000001.1"/>
</dbReference>
<feature type="transmembrane region" description="Helical" evidence="1">
    <location>
        <begin position="212"/>
        <end position="230"/>
    </location>
</feature>
<feature type="transmembrane region" description="Helical" evidence="1">
    <location>
        <begin position="324"/>
        <end position="344"/>
    </location>
</feature>
<reference evidence="2 3" key="1">
    <citation type="submission" date="2024-07" db="EMBL/GenBank/DDBJ databases">
        <title>Isolation, whole-genome sequencing, and annotation of five antibiotic-resistant bacteria from environmental samples.</title>
        <authorList>
            <person name="Bedore T."/>
            <person name="Hudson A.O."/>
            <person name="Kumar G."/>
        </authorList>
    </citation>
    <scope>NUCLEOTIDE SEQUENCE [LARGE SCALE GENOMIC DNA]</scope>
    <source>
        <strain evidence="2 3">RIT844</strain>
    </source>
</reference>
<name>A0ABV2DUW8_9GAMM</name>
<dbReference type="EMBL" id="JBEWWF010000001">
    <property type="protein sequence ID" value="MET3074843.1"/>
    <property type="molecule type" value="Genomic_DNA"/>
</dbReference>
<organism evidence="2 3">
    <name type="scientific">Pantoea leporis</name>
    <dbReference type="NCBI Taxonomy" id="2933780"/>
    <lineage>
        <taxon>Bacteria</taxon>
        <taxon>Pseudomonadati</taxon>
        <taxon>Pseudomonadota</taxon>
        <taxon>Gammaproteobacteria</taxon>
        <taxon>Enterobacterales</taxon>
        <taxon>Erwiniaceae</taxon>
        <taxon>Pantoea</taxon>
    </lineage>
</organism>
<protein>
    <recommendedName>
        <fullName evidence="4">Glycosyltransferase RgtA/B/C/D-like domain-containing protein</fullName>
    </recommendedName>
</protein>
<feature type="transmembrane region" description="Helical" evidence="1">
    <location>
        <begin position="269"/>
        <end position="290"/>
    </location>
</feature>
<sequence length="505" mass="59068">MLSSQQMKRMIWLLLIAFTFVASWYLTFRYFPFEPDVANSPLVWRGFLTEGFSVFKDWYPTPDNWYFTVYPINFIFFSLLSSDGRFALTLSTMFFIFITPLIVAVIVNVTNKKISFIFAPILIISLPAYCYIYGFIAHPFSHYSTNFFGIVVFAFCFFNLKKQSTAICLLYSLLSLLAAVSDPWFAATYFLPLLLTHFYFTWQKIITKKISIIYLITFIFTMIHAVPRWLHIPIQQFELVPFSQWSVNIEWVIHVMGRSLNLFFFDNNIAYSASLLIWSTLFIHALIVCWKKGNQSRFIAIFSFLSVAAIISSFIIGYDMPYEGSARFFVNAFIFLMMVITLRFSFKSNPLIAFVFALFLCSSYYSYYKYSAPIADQEAKTRAYIDFLKKNNLMFGYSDYWQLANNVNWLSEEEIHITSVLWQDSFQIMSDSPRRQTMRSWLKPDFIQQSPERQFVAIPAVETADENSEANRRVNAIRKQLGAADEVMTFEGMTILVYNHRIVFP</sequence>
<keyword evidence="1" id="KW-1133">Transmembrane helix</keyword>
<dbReference type="Proteomes" id="UP001548992">
    <property type="component" value="Unassembled WGS sequence"/>
</dbReference>
<feature type="transmembrane region" description="Helical" evidence="1">
    <location>
        <begin position="12"/>
        <end position="31"/>
    </location>
</feature>
<feature type="transmembrane region" description="Helical" evidence="1">
    <location>
        <begin position="351"/>
        <end position="368"/>
    </location>
</feature>
<keyword evidence="1" id="KW-0812">Transmembrane</keyword>
<gene>
    <name evidence="2" type="ORF">ABXV16_03690</name>
</gene>
<comment type="caution">
    <text evidence="2">The sequence shown here is derived from an EMBL/GenBank/DDBJ whole genome shotgun (WGS) entry which is preliminary data.</text>
</comment>
<keyword evidence="3" id="KW-1185">Reference proteome</keyword>
<evidence type="ECO:0008006" key="4">
    <source>
        <dbReference type="Google" id="ProtNLM"/>
    </source>
</evidence>
<feature type="transmembrane region" description="Helical" evidence="1">
    <location>
        <begin position="297"/>
        <end position="318"/>
    </location>
</feature>
<accession>A0ABV2DUW8</accession>
<feature type="transmembrane region" description="Helical" evidence="1">
    <location>
        <begin position="172"/>
        <end position="200"/>
    </location>
</feature>
<feature type="transmembrane region" description="Helical" evidence="1">
    <location>
        <begin position="143"/>
        <end position="160"/>
    </location>
</feature>
<evidence type="ECO:0000313" key="2">
    <source>
        <dbReference type="EMBL" id="MET3074843.1"/>
    </source>
</evidence>
<feature type="transmembrane region" description="Helical" evidence="1">
    <location>
        <begin position="87"/>
        <end position="108"/>
    </location>
</feature>